<dbReference type="Pfam" id="PF00583">
    <property type="entry name" value="Acetyltransf_1"/>
    <property type="match status" value="1"/>
</dbReference>
<dbReference type="SUPFAM" id="SSF55729">
    <property type="entry name" value="Acyl-CoA N-acyltransferases (Nat)"/>
    <property type="match status" value="1"/>
</dbReference>
<protein>
    <recommendedName>
        <fullName evidence="1">N-acetyltransferase domain-containing protein</fullName>
    </recommendedName>
</protein>
<evidence type="ECO:0000313" key="2">
    <source>
        <dbReference type="EMBL" id="SFA48819.1"/>
    </source>
</evidence>
<dbReference type="PANTHER" id="PTHR41368">
    <property type="entry name" value="PROTEIN YGHO"/>
    <property type="match status" value="1"/>
</dbReference>
<dbReference type="GeneID" id="85485505"/>
<dbReference type="AlphaFoldDB" id="A0A1I0TAQ0"/>
<dbReference type="InterPro" id="IPR016181">
    <property type="entry name" value="Acyl_CoA_acyltransferase"/>
</dbReference>
<dbReference type="RefSeq" id="WP_068363275.1">
    <property type="nucleotide sequence ID" value="NZ_FOJN01000005.1"/>
</dbReference>
<dbReference type="InterPro" id="IPR039968">
    <property type="entry name" value="BcerS-like"/>
</dbReference>
<dbReference type="PANTHER" id="PTHR41368:SF1">
    <property type="entry name" value="PROTEIN YGHO"/>
    <property type="match status" value="1"/>
</dbReference>
<gene>
    <name evidence="2" type="ORF">SAMN05444374_10551</name>
</gene>
<dbReference type="EMBL" id="FOJN01000005">
    <property type="protein sequence ID" value="SFA48819.1"/>
    <property type="molecule type" value="Genomic_DNA"/>
</dbReference>
<accession>A0A1I0TAQ0</accession>
<sequence length="393" mass="44182">MTATITRRSDVDVRPVRTRRDWARFRGVPFLVYRDDPNWIPGDAADVGDILVSPSAGTRSRITTRAFLAYRNGRAVGRIAAIHDHVFDRQYRASTVFFGYFEAVDDPAVSHALLDAVAAWGRARSLTAVVGPMSPSMLWSAGVLVHGNDIPPLVGMPHNPPYYADHLESWGLTGAKDFHSFFSEDPHTLVQTPIFARKYEMGKRWKARSSVTVRPMNPATFDEDLERVRVLYNTAFADFWGFTPVDADEMRALAATMRPVMDPEIVLFAELDGKLVGFVMGLPDVNRAALGAVRSRFGLVRDLHTLLRWRGPGGRARRDHVRLDMMFVDPSCPDRGVSALLIFELFERIHDQGYRSVEAAPVQSDGGWFRSVLASYPVDPTRTYRIYERSITP</sequence>
<dbReference type="InterPro" id="IPR000182">
    <property type="entry name" value="GNAT_dom"/>
</dbReference>
<dbReference type="PROSITE" id="PS51186">
    <property type="entry name" value="GNAT"/>
    <property type="match status" value="1"/>
</dbReference>
<evidence type="ECO:0000313" key="3">
    <source>
        <dbReference type="Proteomes" id="UP000182054"/>
    </source>
</evidence>
<dbReference type="Gene3D" id="3.40.630.30">
    <property type="match status" value="1"/>
</dbReference>
<reference evidence="2 3" key="1">
    <citation type="submission" date="2016-10" db="EMBL/GenBank/DDBJ databases">
        <authorList>
            <person name="de Groot N.N."/>
        </authorList>
    </citation>
    <scope>NUCLEOTIDE SEQUENCE [LARGE SCALE GENOMIC DNA]</scope>
    <source>
        <strain evidence="2 3">DSM 44908</strain>
    </source>
</reference>
<organism evidence="2 3">
    <name type="scientific">Rhodococcoides kroppenstedtii</name>
    <dbReference type="NCBI Taxonomy" id="293050"/>
    <lineage>
        <taxon>Bacteria</taxon>
        <taxon>Bacillati</taxon>
        <taxon>Actinomycetota</taxon>
        <taxon>Actinomycetes</taxon>
        <taxon>Mycobacteriales</taxon>
        <taxon>Nocardiaceae</taxon>
        <taxon>Rhodococcoides</taxon>
    </lineage>
</organism>
<name>A0A1I0TAQ0_9NOCA</name>
<dbReference type="GO" id="GO:0016747">
    <property type="term" value="F:acyltransferase activity, transferring groups other than amino-acyl groups"/>
    <property type="evidence" value="ECO:0007669"/>
    <property type="project" value="InterPro"/>
</dbReference>
<dbReference type="OrthoDB" id="9806005at2"/>
<proteinExistence type="predicted"/>
<dbReference type="Proteomes" id="UP000182054">
    <property type="component" value="Unassembled WGS sequence"/>
</dbReference>
<evidence type="ECO:0000259" key="1">
    <source>
        <dbReference type="PROSITE" id="PS51186"/>
    </source>
</evidence>
<feature type="domain" description="N-acetyltransferase" evidence="1">
    <location>
        <begin position="211"/>
        <end position="393"/>
    </location>
</feature>